<name>K1TKC7_9ZZZZ</name>
<dbReference type="EMBL" id="AJWY01006467">
    <property type="protein sequence ID" value="EKC66770.1"/>
    <property type="molecule type" value="Genomic_DNA"/>
</dbReference>
<organism evidence="1">
    <name type="scientific">human gut metagenome</name>
    <dbReference type="NCBI Taxonomy" id="408170"/>
    <lineage>
        <taxon>unclassified sequences</taxon>
        <taxon>metagenomes</taxon>
        <taxon>organismal metagenomes</taxon>
    </lineage>
</organism>
<dbReference type="AlphaFoldDB" id="K1TKC7"/>
<gene>
    <name evidence="1" type="ORF">LEA_09646</name>
</gene>
<evidence type="ECO:0000313" key="1">
    <source>
        <dbReference type="EMBL" id="EKC66770.1"/>
    </source>
</evidence>
<proteinExistence type="predicted"/>
<reference evidence="1" key="1">
    <citation type="journal article" date="2013" name="Environ. Microbiol.">
        <title>Microbiota from the distal guts of lean and obese adolescents exhibit partial functional redundancy besides clear differences in community structure.</title>
        <authorList>
            <person name="Ferrer M."/>
            <person name="Ruiz A."/>
            <person name="Lanza F."/>
            <person name="Haange S.B."/>
            <person name="Oberbach A."/>
            <person name="Till H."/>
            <person name="Bargiela R."/>
            <person name="Campoy C."/>
            <person name="Segura M.T."/>
            <person name="Richter M."/>
            <person name="von Bergen M."/>
            <person name="Seifert J."/>
            <person name="Suarez A."/>
        </authorList>
    </citation>
    <scope>NUCLEOTIDE SEQUENCE</scope>
</reference>
<sequence length="46" mass="5443">MHDLKKTNPFIEGNIFKSVENVNLDTVIAYKKDGVKHHFLEHYEDK</sequence>
<accession>K1TKC7</accession>
<protein>
    <submittedName>
        <fullName evidence="1">Uncharacterized protein</fullName>
    </submittedName>
</protein>
<comment type="caution">
    <text evidence="1">The sequence shown here is derived from an EMBL/GenBank/DDBJ whole genome shotgun (WGS) entry which is preliminary data.</text>
</comment>